<geneLocation type="plasmid" evidence="1 2">
    <name>pRAS01</name>
</geneLocation>
<sequence length="128" mass="15136">MSMEILAKKEKKAVHKSYEEIGKKNRNQIISLRINTTLYNTLQNYLLGMHNISDYTFNSISDILRFIVEKLMISGPINTHKYIQKNDDCIELSIRVTQDHKKYWETLPNRSKKKIMEKAICVFIENKL</sequence>
<accession>A0A0C2QY50</accession>
<dbReference type="Proteomes" id="UP000031952">
    <property type="component" value="Plasmid pRAS01"/>
</dbReference>
<evidence type="ECO:0000313" key="2">
    <source>
        <dbReference type="Proteomes" id="UP000031952"/>
    </source>
</evidence>
<keyword evidence="1" id="KW-0614">Plasmid</keyword>
<protein>
    <submittedName>
        <fullName evidence="1">Uncharacterized protein</fullName>
    </submittedName>
</protein>
<reference evidence="1 2" key="1">
    <citation type="journal article" date="2015" name="Genome Announc.">
        <title>Whole-Genome Sequence of 'Candidatus Rickettsia asemboensis' Strain NMRCii, Isolated from Fleas of Western Kenya.</title>
        <authorList>
            <person name="Jima D.D."/>
            <person name="Luce-Fedrow A."/>
            <person name="Yang Y."/>
            <person name="Maina A.N."/>
            <person name="Snesrud E.C."/>
            <person name="Otiang E."/>
            <person name="Njenga K."/>
            <person name="Jarman R.G."/>
            <person name="Richards A.L."/>
            <person name="Hang J."/>
        </authorList>
    </citation>
    <scope>NUCLEOTIDE SEQUENCE [LARGE SCALE GENOMIC DNA]</scope>
    <source>
        <strain evidence="1 2">NMRCii</strain>
        <plasmid evidence="1">pRAS01</plasmid>
    </source>
</reference>
<keyword evidence="2" id="KW-1185">Reference proteome</keyword>
<proteinExistence type="predicted"/>
<dbReference type="EMBL" id="CP011517">
    <property type="protein sequence ID" value="KIJ88779.1"/>
    <property type="molecule type" value="Genomic_DNA"/>
</dbReference>
<evidence type="ECO:0000313" key="1">
    <source>
        <dbReference type="EMBL" id="KIJ88779.1"/>
    </source>
</evidence>
<organism evidence="1 2">
    <name type="scientific">Rickettsia asembonensis</name>
    <dbReference type="NCBI Taxonomy" id="1068590"/>
    <lineage>
        <taxon>Bacteria</taxon>
        <taxon>Pseudomonadati</taxon>
        <taxon>Pseudomonadota</taxon>
        <taxon>Alphaproteobacteria</taxon>
        <taxon>Rickettsiales</taxon>
        <taxon>Rickettsiaceae</taxon>
        <taxon>Rickettsieae</taxon>
        <taxon>Rickettsia</taxon>
        <taxon>spotted fever group</taxon>
    </lineage>
</organism>
<name>A0A0C2QY50_9RICK</name>
<gene>
    <name evidence="1" type="ORF">SB78_03635</name>
</gene>
<dbReference type="AlphaFoldDB" id="A0A0C2QY50"/>